<dbReference type="PROSITE" id="PS01306">
    <property type="entry name" value="UPF0054"/>
    <property type="match status" value="1"/>
</dbReference>
<comment type="similarity">
    <text evidence="1 9">Belongs to the endoribonuclease YbeY family.</text>
</comment>
<proteinExistence type="inferred from homology"/>
<dbReference type="NCBIfam" id="TIGR00043">
    <property type="entry name" value="rRNA maturation RNase YbeY"/>
    <property type="match status" value="1"/>
</dbReference>
<organism evidence="10 11">
    <name type="scientific">Psychrobacillus faecigallinarum</name>
    <dbReference type="NCBI Taxonomy" id="2762235"/>
    <lineage>
        <taxon>Bacteria</taxon>
        <taxon>Bacillati</taxon>
        <taxon>Bacillota</taxon>
        <taxon>Bacilli</taxon>
        <taxon>Bacillales</taxon>
        <taxon>Bacillaceae</taxon>
        <taxon>Psychrobacillus</taxon>
    </lineage>
</organism>
<keyword evidence="4 9" id="KW-0540">Nuclease</keyword>
<keyword evidence="11" id="KW-1185">Reference proteome</keyword>
<dbReference type="PANTHER" id="PTHR46986:SF1">
    <property type="entry name" value="ENDORIBONUCLEASE YBEY, CHLOROPLASTIC"/>
    <property type="match status" value="1"/>
</dbReference>
<keyword evidence="6 9" id="KW-0255">Endonuclease</keyword>
<keyword evidence="3 9" id="KW-0698">rRNA processing</keyword>
<evidence type="ECO:0000256" key="8">
    <source>
        <dbReference type="ARBA" id="ARBA00022833"/>
    </source>
</evidence>
<dbReference type="Proteomes" id="UP000640786">
    <property type="component" value="Unassembled WGS sequence"/>
</dbReference>
<keyword evidence="7 9" id="KW-0378">Hydrolase</keyword>
<comment type="subcellular location">
    <subcellularLocation>
        <location evidence="9">Cytoplasm</location>
    </subcellularLocation>
</comment>
<dbReference type="RefSeq" id="WP_144535878.1">
    <property type="nucleotide sequence ID" value="NZ_JACSQO010000002.1"/>
</dbReference>
<feature type="binding site" evidence="9">
    <location>
        <position position="125"/>
    </location>
    <ligand>
        <name>Zn(2+)</name>
        <dbReference type="ChEBI" id="CHEBI:29105"/>
        <note>catalytic</note>
    </ligand>
</feature>
<evidence type="ECO:0000256" key="7">
    <source>
        <dbReference type="ARBA" id="ARBA00022801"/>
    </source>
</evidence>
<dbReference type="EC" id="3.1.-.-" evidence="9"/>
<evidence type="ECO:0000256" key="1">
    <source>
        <dbReference type="ARBA" id="ARBA00010875"/>
    </source>
</evidence>
<evidence type="ECO:0000256" key="6">
    <source>
        <dbReference type="ARBA" id="ARBA00022759"/>
    </source>
</evidence>
<dbReference type="InterPro" id="IPR020549">
    <property type="entry name" value="YbeY_CS"/>
</dbReference>
<keyword evidence="5 9" id="KW-0479">Metal-binding</keyword>
<evidence type="ECO:0000256" key="3">
    <source>
        <dbReference type="ARBA" id="ARBA00022552"/>
    </source>
</evidence>
<dbReference type="Pfam" id="PF02130">
    <property type="entry name" value="YbeY"/>
    <property type="match status" value="1"/>
</dbReference>
<dbReference type="Gene3D" id="3.40.390.30">
    <property type="entry name" value="Metalloproteases ('zincins'), catalytic domain"/>
    <property type="match status" value="1"/>
</dbReference>
<reference evidence="10 11" key="1">
    <citation type="submission" date="2020-08" db="EMBL/GenBank/DDBJ databases">
        <title>A Genomic Blueprint of the Chicken Gut Microbiome.</title>
        <authorList>
            <person name="Gilroy R."/>
            <person name="Ravi A."/>
            <person name="Getino M."/>
            <person name="Pursley I."/>
            <person name="Horton D.L."/>
            <person name="Alikhan N.-F."/>
            <person name="Baker D."/>
            <person name="Gharbi K."/>
            <person name="Hall N."/>
            <person name="Watson M."/>
            <person name="Adriaenssens E.M."/>
            <person name="Foster-Nyarko E."/>
            <person name="Jarju S."/>
            <person name="Secka A."/>
            <person name="Antonio M."/>
            <person name="Oren A."/>
            <person name="Chaudhuri R."/>
            <person name="La Ragione R.M."/>
            <person name="Hildebrand F."/>
            <person name="Pallen M.J."/>
        </authorList>
    </citation>
    <scope>NUCLEOTIDE SEQUENCE [LARGE SCALE GENOMIC DNA]</scope>
    <source>
        <strain evidence="10 11">Sa2BUA9</strain>
    </source>
</reference>
<dbReference type="PANTHER" id="PTHR46986">
    <property type="entry name" value="ENDORIBONUCLEASE YBEY, CHLOROPLASTIC"/>
    <property type="match status" value="1"/>
</dbReference>
<evidence type="ECO:0000256" key="2">
    <source>
        <dbReference type="ARBA" id="ARBA00022517"/>
    </source>
</evidence>
<feature type="binding site" evidence="9">
    <location>
        <position position="131"/>
    </location>
    <ligand>
        <name>Zn(2+)</name>
        <dbReference type="ChEBI" id="CHEBI:29105"/>
        <note>catalytic</note>
    </ligand>
</feature>
<protein>
    <recommendedName>
        <fullName evidence="9">Endoribonuclease YbeY</fullName>
        <ecNumber evidence="9">3.1.-.-</ecNumber>
    </recommendedName>
</protein>
<comment type="cofactor">
    <cofactor evidence="9">
        <name>Zn(2+)</name>
        <dbReference type="ChEBI" id="CHEBI:29105"/>
    </cofactor>
    <text evidence="9">Binds 1 zinc ion.</text>
</comment>
<evidence type="ECO:0000313" key="10">
    <source>
        <dbReference type="EMBL" id="MBD7943839.1"/>
    </source>
</evidence>
<feature type="binding site" evidence="9">
    <location>
        <position position="121"/>
    </location>
    <ligand>
        <name>Zn(2+)</name>
        <dbReference type="ChEBI" id="CHEBI:29105"/>
        <note>catalytic</note>
    </ligand>
</feature>
<evidence type="ECO:0000256" key="4">
    <source>
        <dbReference type="ARBA" id="ARBA00022722"/>
    </source>
</evidence>
<name>A0ABR8R7R3_9BACI</name>
<accession>A0ABR8R7R3</accession>
<keyword evidence="8 9" id="KW-0862">Zinc</keyword>
<dbReference type="EMBL" id="JACSQO010000002">
    <property type="protein sequence ID" value="MBD7943839.1"/>
    <property type="molecule type" value="Genomic_DNA"/>
</dbReference>
<dbReference type="SUPFAM" id="SSF55486">
    <property type="entry name" value="Metalloproteases ('zincins'), catalytic domain"/>
    <property type="match status" value="1"/>
</dbReference>
<keyword evidence="9" id="KW-0963">Cytoplasm</keyword>
<keyword evidence="2 9" id="KW-0690">Ribosome biogenesis</keyword>
<comment type="function">
    <text evidence="9">Single strand-specific metallo-endoribonuclease involved in late-stage 70S ribosome quality control and in maturation of the 3' terminus of the 16S rRNA.</text>
</comment>
<dbReference type="InterPro" id="IPR002036">
    <property type="entry name" value="YbeY"/>
</dbReference>
<comment type="caution">
    <text evidence="10">The sequence shown here is derived from an EMBL/GenBank/DDBJ whole genome shotgun (WGS) entry which is preliminary data.</text>
</comment>
<evidence type="ECO:0000313" key="11">
    <source>
        <dbReference type="Proteomes" id="UP000640786"/>
    </source>
</evidence>
<dbReference type="HAMAP" id="MF_00009">
    <property type="entry name" value="Endoribonucl_YbeY"/>
    <property type="match status" value="1"/>
</dbReference>
<evidence type="ECO:0000256" key="5">
    <source>
        <dbReference type="ARBA" id="ARBA00022723"/>
    </source>
</evidence>
<dbReference type="InterPro" id="IPR023091">
    <property type="entry name" value="MetalPrtase_cat_dom_sf_prd"/>
</dbReference>
<gene>
    <name evidence="9 10" type="primary">ybeY</name>
    <name evidence="10" type="ORF">H9650_06875</name>
</gene>
<sequence length="161" mass="18076">MLVMDLMDETNTLSEEAVALVEKVLQSAADQLHVKDGSEVSVTFVTNDVIQEINKNYRNKDMPTDVISFAMEEMGEGEIEIKDADLPTLLGDIVISVERTTEQAESYGHSFERELAFLAVHGFLHLLGYDHGTEEEEKEMFGLQENILQAFGLKREGHELS</sequence>
<evidence type="ECO:0000256" key="9">
    <source>
        <dbReference type="HAMAP-Rule" id="MF_00009"/>
    </source>
</evidence>